<dbReference type="InterPro" id="IPR050639">
    <property type="entry name" value="SSR_resolvase"/>
</dbReference>
<name>H6R1P3_NOCCG</name>
<dbReference type="Proteomes" id="UP000008190">
    <property type="component" value="Chromosome"/>
</dbReference>
<dbReference type="SUPFAM" id="SSF53041">
    <property type="entry name" value="Resolvase-like"/>
    <property type="match status" value="1"/>
</dbReference>
<protein>
    <submittedName>
        <fullName evidence="5">Putative phage Integrase</fullName>
    </submittedName>
</protein>
<dbReference type="SMART" id="SM00857">
    <property type="entry name" value="Resolvase"/>
    <property type="match status" value="1"/>
</dbReference>
<dbReference type="eggNOG" id="COG1961">
    <property type="taxonomic scope" value="Bacteria"/>
</dbReference>
<dbReference type="PANTHER" id="PTHR30461:SF2">
    <property type="entry name" value="SERINE RECOMBINASE PINE-RELATED"/>
    <property type="match status" value="1"/>
</dbReference>
<dbReference type="InterPro" id="IPR006119">
    <property type="entry name" value="Resolv_N"/>
</dbReference>
<evidence type="ECO:0000259" key="3">
    <source>
        <dbReference type="PROSITE" id="PS51736"/>
    </source>
</evidence>
<evidence type="ECO:0000256" key="2">
    <source>
        <dbReference type="ARBA" id="ARBA00023172"/>
    </source>
</evidence>
<dbReference type="CDD" id="cd00338">
    <property type="entry name" value="Ser_Recombinase"/>
    <property type="match status" value="1"/>
</dbReference>
<dbReference type="HOGENOM" id="CLU_010686_15_0_11"/>
<dbReference type="Pfam" id="PF07508">
    <property type="entry name" value="Recombinase"/>
    <property type="match status" value="1"/>
</dbReference>
<accession>H6R1P3</accession>
<dbReference type="STRING" id="1127134.NOCYR_0967"/>
<gene>
    <name evidence="5" type="ordered locus">NOCYR_0967</name>
</gene>
<feature type="domain" description="Resolvase/invertase-type recombinase catalytic" evidence="3">
    <location>
        <begin position="9"/>
        <end position="155"/>
    </location>
</feature>
<evidence type="ECO:0000313" key="6">
    <source>
        <dbReference type="Proteomes" id="UP000008190"/>
    </source>
</evidence>
<dbReference type="RefSeq" id="WP_014349245.1">
    <property type="nucleotide sequence ID" value="NC_016887.1"/>
</dbReference>
<dbReference type="Gene3D" id="3.90.1750.20">
    <property type="entry name" value="Putative Large Serine Recombinase, Chain B, Domain 2"/>
    <property type="match status" value="1"/>
</dbReference>
<dbReference type="GO" id="GO:0000150">
    <property type="term" value="F:DNA strand exchange activity"/>
    <property type="evidence" value="ECO:0007669"/>
    <property type="project" value="InterPro"/>
</dbReference>
<evidence type="ECO:0000256" key="1">
    <source>
        <dbReference type="ARBA" id="ARBA00023125"/>
    </source>
</evidence>
<dbReference type="InterPro" id="IPR011109">
    <property type="entry name" value="DNA_bind_recombinase_dom"/>
</dbReference>
<dbReference type="KEGG" id="ncy:NOCYR_0967"/>
<keyword evidence="2" id="KW-0233">DNA recombination</keyword>
<keyword evidence="6" id="KW-1185">Reference proteome</keyword>
<evidence type="ECO:0000259" key="4">
    <source>
        <dbReference type="PROSITE" id="PS51737"/>
    </source>
</evidence>
<dbReference type="EMBL" id="FO082843">
    <property type="protein sequence ID" value="CCF61777.1"/>
    <property type="molecule type" value="Genomic_DNA"/>
</dbReference>
<dbReference type="PROSITE" id="PS51737">
    <property type="entry name" value="RECOMBINASE_DNA_BIND"/>
    <property type="match status" value="1"/>
</dbReference>
<proteinExistence type="predicted"/>
<dbReference type="PANTHER" id="PTHR30461">
    <property type="entry name" value="DNA-INVERTASE FROM LAMBDOID PROPHAGE"/>
    <property type="match status" value="1"/>
</dbReference>
<dbReference type="InterPro" id="IPR038109">
    <property type="entry name" value="DNA_bind_recomb_sf"/>
</dbReference>
<dbReference type="PROSITE" id="PS51736">
    <property type="entry name" value="RECOMBINASES_3"/>
    <property type="match status" value="1"/>
</dbReference>
<dbReference type="Pfam" id="PF00239">
    <property type="entry name" value="Resolvase"/>
    <property type="match status" value="1"/>
</dbReference>
<keyword evidence="1" id="KW-0238">DNA-binding</keyword>
<dbReference type="InterPro" id="IPR036162">
    <property type="entry name" value="Resolvase-like_N_sf"/>
</dbReference>
<feature type="domain" description="Recombinase" evidence="4">
    <location>
        <begin position="163"/>
        <end position="320"/>
    </location>
</feature>
<reference evidence="5 6" key="1">
    <citation type="journal article" date="2012" name="J. Bacteriol.">
        <title>Genome sequence of the human- and animal-pathogenic strain Nocardia cyriacigeorgica GUH-2.</title>
        <authorList>
            <person name="Zoropogui A."/>
            <person name="Pujic P."/>
            <person name="Normand P."/>
            <person name="Barbe V."/>
            <person name="Beaman B."/>
            <person name="Beaman L."/>
            <person name="Boiron P."/>
            <person name="Colinon C."/>
            <person name="Deredjian A."/>
            <person name="Graindorge A."/>
            <person name="Mangenot S."/>
            <person name="Nazaret S."/>
            <person name="Neto M."/>
            <person name="Petit S."/>
            <person name="Roche D."/>
            <person name="Vallenet D."/>
            <person name="Rodriguez-Nava V."/>
            <person name="Richard Y."/>
            <person name="Cournoyer B."/>
            <person name="Blaha D."/>
        </authorList>
    </citation>
    <scope>NUCLEOTIDE SEQUENCE [LARGE SCALE GENOMIC DNA]</scope>
    <source>
        <strain evidence="5 6">GUH-2</strain>
    </source>
</reference>
<organism evidence="5 6">
    <name type="scientific">Nocardia cyriacigeorgica (strain GUH-2)</name>
    <dbReference type="NCBI Taxonomy" id="1127134"/>
    <lineage>
        <taxon>Bacteria</taxon>
        <taxon>Bacillati</taxon>
        <taxon>Actinomycetota</taxon>
        <taxon>Actinomycetes</taxon>
        <taxon>Mycobacteriales</taxon>
        <taxon>Nocardiaceae</taxon>
        <taxon>Nocardia</taxon>
    </lineage>
</organism>
<dbReference type="AlphaFoldDB" id="H6R1P3"/>
<evidence type="ECO:0000313" key="5">
    <source>
        <dbReference type="EMBL" id="CCF61777.1"/>
    </source>
</evidence>
<dbReference type="GO" id="GO:0003677">
    <property type="term" value="F:DNA binding"/>
    <property type="evidence" value="ECO:0007669"/>
    <property type="project" value="UniProtKB-KW"/>
</dbReference>
<sequence length="563" mass="63336">MSSTSEKLRVLGRLRLSRSTEESTSIDRQRETIQQWADAHGHTVVGWAEDVDVSGSIDPFETPQLGPWLNDRPHEWDVLAAWKLDRLGRNAIQLSRLFGWVMEHDKTLVSCSESIDLSTWAGRMLANVIAGLAEGELEAIRERQRGSRHKLRNSARWGGGKPPFGYIAVKNPQGEGWALEVDPVASKLIRRIVDDTIAGKPSTQIAAELNREGYLTPSQYYRARSAGYSTLLRSELPADLDVNPKQEPGKVRRRKVRTENPWTQTPIRNMLRSDAIRGYVHHKGELVRDDDGMPIQLAEPLVTLDEWELIQSTLDRRRDTNRAKRRVKLSPLAGVAVCLGCGYTLHHTRKVARGIEYRYYRCENKDISDIRADFLEDLVGELVVDEIGDVEILERVWVPGDSRETELREAIAAVDDLVRALSGATSSTVRDRIQKQISALDAKISELEATPARESRWEYKPTGGVYRDVWESSDLAGRRELLRRSGITVAVSLTGIDGKRSGDNSGTFEYRVDFPAELMANLGHPKDDEQLWKKISGSFIPVFERRSAADIVRTEATPSRDGA</sequence>
<dbReference type="OrthoDB" id="4367319at2"/>
<dbReference type="Gene3D" id="3.40.50.1390">
    <property type="entry name" value="Resolvase, N-terminal catalytic domain"/>
    <property type="match status" value="1"/>
</dbReference>